<dbReference type="Proteomes" id="UP001055879">
    <property type="component" value="Linkage Group LG16"/>
</dbReference>
<reference evidence="1 2" key="2">
    <citation type="journal article" date="2022" name="Mol. Ecol. Resour.">
        <title>The genomes of chicory, endive, great burdock and yacon provide insights into Asteraceae paleo-polyploidization history and plant inulin production.</title>
        <authorList>
            <person name="Fan W."/>
            <person name="Wang S."/>
            <person name="Wang H."/>
            <person name="Wang A."/>
            <person name="Jiang F."/>
            <person name="Liu H."/>
            <person name="Zhao H."/>
            <person name="Xu D."/>
            <person name="Zhang Y."/>
        </authorList>
    </citation>
    <scope>NUCLEOTIDE SEQUENCE [LARGE SCALE GENOMIC DNA]</scope>
    <source>
        <strain evidence="2">cv. Niubang</strain>
    </source>
</reference>
<evidence type="ECO:0000313" key="1">
    <source>
        <dbReference type="EMBL" id="KAI3669650.1"/>
    </source>
</evidence>
<gene>
    <name evidence="1" type="ORF">L6452_40967</name>
</gene>
<sequence>MSHPTYSELKEKVSHLEARVERQYNTIDRQLVENAGNLCEISSLKEQCEVFSKETEELKTKVDELADKLRMSENERTEITYPEYKIRWTKPLDNEDPELETLIRKNTVTMQLPFVYYSLNASYNKDKVTFLSNDYFRSYSRAELDSKPVELEEESMDHKIYVPPLILEKKIVQLEEEEKEYHQTEINILTFQLSSLAADLMKEQLHKAELQAKLDLLQGEKINLSEHSSPPSDTSSYKAFLVLDPNNHHSDFQNASTNDPLKSTNLSSFSIPTSDNVTSEEEMEFSTFLNSELNDSSDNHFFSRKVKMVWRKKPTTKDSEGNKSHDSPVVDTKSSISKTDSPTYVYSTGKLISLNRAKICCTHCGNSEFVDSSVKIVKFGMARDSARESDRMSQSRRHNRRGSRALALGRLVSHVEARLASDWVISPSCSSITILDEELDVGTLRVSRSPPLTQEVTFPVGFVGTEWMALRPRACVQLRLLYIESGYKVETMKTKSFIQGGAGKDMKTCKTKVFQRFKRERRSRLEDFKMINALSNFRGRLLGLKVLVR</sequence>
<name>A0ACB8XP86_ARCLA</name>
<organism evidence="1 2">
    <name type="scientific">Arctium lappa</name>
    <name type="common">Greater burdock</name>
    <name type="synonym">Lappa major</name>
    <dbReference type="NCBI Taxonomy" id="4217"/>
    <lineage>
        <taxon>Eukaryota</taxon>
        <taxon>Viridiplantae</taxon>
        <taxon>Streptophyta</taxon>
        <taxon>Embryophyta</taxon>
        <taxon>Tracheophyta</taxon>
        <taxon>Spermatophyta</taxon>
        <taxon>Magnoliopsida</taxon>
        <taxon>eudicotyledons</taxon>
        <taxon>Gunneridae</taxon>
        <taxon>Pentapetalae</taxon>
        <taxon>asterids</taxon>
        <taxon>campanulids</taxon>
        <taxon>Asterales</taxon>
        <taxon>Asteraceae</taxon>
        <taxon>Carduoideae</taxon>
        <taxon>Cardueae</taxon>
        <taxon>Arctiinae</taxon>
        <taxon>Arctium</taxon>
    </lineage>
</organism>
<comment type="caution">
    <text evidence="1">The sequence shown here is derived from an EMBL/GenBank/DDBJ whole genome shotgun (WGS) entry which is preliminary data.</text>
</comment>
<dbReference type="EMBL" id="CM042062">
    <property type="protein sequence ID" value="KAI3669650.1"/>
    <property type="molecule type" value="Genomic_DNA"/>
</dbReference>
<protein>
    <submittedName>
        <fullName evidence="1">Uncharacterized protein</fullName>
    </submittedName>
</protein>
<proteinExistence type="predicted"/>
<evidence type="ECO:0000313" key="2">
    <source>
        <dbReference type="Proteomes" id="UP001055879"/>
    </source>
</evidence>
<accession>A0ACB8XP86</accession>
<keyword evidence="2" id="KW-1185">Reference proteome</keyword>
<reference evidence="2" key="1">
    <citation type="journal article" date="2022" name="Mol. Ecol. Resour.">
        <title>The genomes of chicory, endive, great burdock and yacon provide insights into Asteraceae palaeo-polyploidization history and plant inulin production.</title>
        <authorList>
            <person name="Fan W."/>
            <person name="Wang S."/>
            <person name="Wang H."/>
            <person name="Wang A."/>
            <person name="Jiang F."/>
            <person name="Liu H."/>
            <person name="Zhao H."/>
            <person name="Xu D."/>
            <person name="Zhang Y."/>
        </authorList>
    </citation>
    <scope>NUCLEOTIDE SEQUENCE [LARGE SCALE GENOMIC DNA]</scope>
    <source>
        <strain evidence="2">cv. Niubang</strain>
    </source>
</reference>